<dbReference type="RefSeq" id="WP_055633646.1">
    <property type="nucleotide sequence ID" value="NZ_JBIRRP010000002.1"/>
</dbReference>
<dbReference type="OrthoDB" id="3197455at2"/>
<reference evidence="2 3" key="1">
    <citation type="submission" date="2015-10" db="EMBL/GenBank/DDBJ databases">
        <title>Draft genome sequence of Streptomyces griseoruber DSM 40281, type strain for the species Streptomyces griseoruber.</title>
        <authorList>
            <person name="Ruckert C."/>
            <person name="Winkler A."/>
            <person name="Kalinowski J."/>
            <person name="Kampfer P."/>
            <person name="Glaeser S."/>
        </authorList>
    </citation>
    <scope>NUCLEOTIDE SEQUENCE [LARGE SCALE GENOMIC DNA]</scope>
    <source>
        <strain evidence="2 3">DSM 40281</strain>
    </source>
</reference>
<comment type="caution">
    <text evidence="2">The sequence shown here is derived from an EMBL/GenBank/DDBJ whole genome shotgun (WGS) entry which is preliminary data.</text>
</comment>
<dbReference type="AlphaFoldDB" id="A0A101T739"/>
<dbReference type="EMBL" id="LMWW01000008">
    <property type="protein sequence ID" value="KUN87082.1"/>
    <property type="molecule type" value="Genomic_DNA"/>
</dbReference>
<gene>
    <name evidence="2" type="ORF">AQJ64_07290</name>
</gene>
<organism evidence="2 3">
    <name type="scientific">Streptomyces griseoruber</name>
    <dbReference type="NCBI Taxonomy" id="1943"/>
    <lineage>
        <taxon>Bacteria</taxon>
        <taxon>Bacillati</taxon>
        <taxon>Actinomycetota</taxon>
        <taxon>Actinomycetes</taxon>
        <taxon>Kitasatosporales</taxon>
        <taxon>Streptomycetaceae</taxon>
        <taxon>Streptomyces</taxon>
    </lineage>
</organism>
<name>A0A101T739_9ACTN</name>
<keyword evidence="3" id="KW-1185">Reference proteome</keyword>
<evidence type="ECO:0000313" key="3">
    <source>
        <dbReference type="Proteomes" id="UP000052982"/>
    </source>
</evidence>
<evidence type="ECO:0000256" key="1">
    <source>
        <dbReference type="SAM" id="Coils"/>
    </source>
</evidence>
<accession>A0A101T739</accession>
<keyword evidence="1" id="KW-0175">Coiled coil</keyword>
<feature type="coiled-coil region" evidence="1">
    <location>
        <begin position="21"/>
        <end position="48"/>
    </location>
</feature>
<dbReference type="Proteomes" id="UP000052982">
    <property type="component" value="Unassembled WGS sequence"/>
</dbReference>
<evidence type="ECO:0000313" key="2">
    <source>
        <dbReference type="EMBL" id="KUN87082.1"/>
    </source>
</evidence>
<protein>
    <submittedName>
        <fullName evidence="2">Uncharacterized protein</fullName>
    </submittedName>
</protein>
<sequence>MTRLRSVLSTEEATVSGLPSRASLVSQADRLQQEINTLEEQRRAIKDTVRSKCRVLGATLAKAVQ</sequence>
<proteinExistence type="predicted"/>